<keyword evidence="2" id="KW-1185">Reference proteome</keyword>
<sequence>MAATLKMDATAVWRILTQDLGYTKKRAQWIPNIMKKDHLTKFGNSKLSCSNSSPKMCAREDTSMQICEIFDLKLMWTSGTA</sequence>
<name>A0A7R9BW55_9CRUS</name>
<dbReference type="Proteomes" id="UP000678499">
    <property type="component" value="Unassembled WGS sequence"/>
</dbReference>
<dbReference type="EMBL" id="OA884718">
    <property type="protein sequence ID" value="CAD7281191.1"/>
    <property type="molecule type" value="Genomic_DNA"/>
</dbReference>
<evidence type="ECO:0000313" key="1">
    <source>
        <dbReference type="EMBL" id="CAD7281191.1"/>
    </source>
</evidence>
<reference evidence="1" key="1">
    <citation type="submission" date="2020-11" db="EMBL/GenBank/DDBJ databases">
        <authorList>
            <person name="Tran Van P."/>
        </authorList>
    </citation>
    <scope>NUCLEOTIDE SEQUENCE</scope>
</reference>
<organism evidence="1">
    <name type="scientific">Notodromas monacha</name>
    <dbReference type="NCBI Taxonomy" id="399045"/>
    <lineage>
        <taxon>Eukaryota</taxon>
        <taxon>Metazoa</taxon>
        <taxon>Ecdysozoa</taxon>
        <taxon>Arthropoda</taxon>
        <taxon>Crustacea</taxon>
        <taxon>Oligostraca</taxon>
        <taxon>Ostracoda</taxon>
        <taxon>Podocopa</taxon>
        <taxon>Podocopida</taxon>
        <taxon>Cypridocopina</taxon>
        <taxon>Cypridoidea</taxon>
        <taxon>Cyprididae</taxon>
        <taxon>Notodromas</taxon>
    </lineage>
</organism>
<dbReference type="AlphaFoldDB" id="A0A7R9BW55"/>
<protein>
    <submittedName>
        <fullName evidence="1">Uncharacterized protein</fullName>
    </submittedName>
</protein>
<accession>A0A7R9BW55</accession>
<gene>
    <name evidence="1" type="ORF">NMOB1V02_LOCUS8842</name>
</gene>
<evidence type="ECO:0000313" key="2">
    <source>
        <dbReference type="Proteomes" id="UP000678499"/>
    </source>
</evidence>
<dbReference type="EMBL" id="CAJPEX010002681">
    <property type="protein sequence ID" value="CAG0921343.1"/>
    <property type="molecule type" value="Genomic_DNA"/>
</dbReference>
<proteinExistence type="predicted"/>